<dbReference type="EMBL" id="CP007035">
    <property type="protein sequence ID" value="AHF17092.1"/>
    <property type="molecule type" value="Genomic_DNA"/>
</dbReference>
<name>W0F264_9BACT</name>
<proteinExistence type="predicted"/>
<reference evidence="1 2" key="1">
    <citation type="submission" date="2013-12" db="EMBL/GenBank/DDBJ databases">
        <authorList>
            <consortium name="DOE Joint Genome Institute"/>
            <person name="Eisen J."/>
            <person name="Huntemann M."/>
            <person name="Han J."/>
            <person name="Chen A."/>
            <person name="Kyrpides N."/>
            <person name="Mavromatis K."/>
            <person name="Markowitz V."/>
            <person name="Palaniappan K."/>
            <person name="Ivanova N."/>
            <person name="Schaumberg A."/>
            <person name="Pati A."/>
            <person name="Liolios K."/>
            <person name="Nordberg H.P."/>
            <person name="Cantor M.N."/>
            <person name="Hua S.X."/>
            <person name="Woyke T."/>
        </authorList>
    </citation>
    <scope>NUCLEOTIDE SEQUENCE [LARGE SCALE GENOMIC DNA]</scope>
    <source>
        <strain evidence="2">DSM 19437</strain>
    </source>
</reference>
<dbReference type="HOGENOM" id="CLU_3219165_0_0_10"/>
<dbReference type="AlphaFoldDB" id="W0F264"/>
<organism evidence="1 2">
    <name type="scientific">Niabella soli DSM 19437</name>
    <dbReference type="NCBI Taxonomy" id="929713"/>
    <lineage>
        <taxon>Bacteria</taxon>
        <taxon>Pseudomonadati</taxon>
        <taxon>Bacteroidota</taxon>
        <taxon>Chitinophagia</taxon>
        <taxon>Chitinophagales</taxon>
        <taxon>Chitinophagaceae</taxon>
        <taxon>Niabella</taxon>
    </lineage>
</organism>
<evidence type="ECO:0000313" key="2">
    <source>
        <dbReference type="Proteomes" id="UP000003586"/>
    </source>
</evidence>
<protein>
    <submittedName>
        <fullName evidence="1">Uncharacterized protein</fullName>
    </submittedName>
</protein>
<dbReference type="STRING" id="929713.NIASO_01620"/>
<accession>W0F264</accession>
<evidence type="ECO:0000313" key="1">
    <source>
        <dbReference type="EMBL" id="AHF17092.1"/>
    </source>
</evidence>
<sequence length="44" mass="4884">MWELGCCPKLAVAYPDFLAFETAPIDKGDRIELRSNELQQGGSI</sequence>
<dbReference type="KEGG" id="nso:NIASO_01620"/>
<dbReference type="Proteomes" id="UP000003586">
    <property type="component" value="Chromosome"/>
</dbReference>
<gene>
    <name evidence="1" type="ORF">NIASO_01620</name>
</gene>
<keyword evidence="2" id="KW-1185">Reference proteome</keyword>